<dbReference type="Pfam" id="PF02597">
    <property type="entry name" value="ThiS"/>
    <property type="match status" value="1"/>
</dbReference>
<dbReference type="Pfam" id="PF12804">
    <property type="entry name" value="NTP_transf_3"/>
    <property type="match status" value="1"/>
</dbReference>
<protein>
    <recommendedName>
        <fullName evidence="8">Probable molybdenum cofactor guanylyltransferase</fullName>
        <shortName evidence="8">MoCo guanylyltransferase</shortName>
        <ecNumber evidence="8">2.7.7.77</ecNumber>
    </recommendedName>
    <alternativeName>
        <fullName evidence="8">GTP:molybdopterin guanylyltransferase</fullName>
    </alternativeName>
    <alternativeName>
        <fullName evidence="8">Mo-MPT guanylyltransferase</fullName>
    </alternativeName>
    <alternativeName>
        <fullName evidence="8">Molybdopterin guanylyltransferase</fullName>
    </alternativeName>
    <alternativeName>
        <fullName evidence="8">Molybdopterin-guanine dinucleotide synthase</fullName>
        <shortName evidence="8">MGD synthase</shortName>
    </alternativeName>
</protein>
<comment type="function">
    <text evidence="8">Transfers a GMP moiety from GTP to Mo-molybdopterin (Mo-MPT) cofactor (Moco or molybdenum cofactor) to form Mo-molybdopterin guanine dinucleotide (Mo-MGD) cofactor.</text>
</comment>
<dbReference type="HAMAP" id="MF_00316">
    <property type="entry name" value="MobA"/>
    <property type="match status" value="1"/>
</dbReference>
<keyword evidence="3 8" id="KW-0479">Metal-binding</keyword>
<comment type="catalytic activity">
    <reaction evidence="8">
        <text>Mo-molybdopterin + GTP + H(+) = Mo-molybdopterin guanine dinucleotide + diphosphate</text>
        <dbReference type="Rhea" id="RHEA:34243"/>
        <dbReference type="ChEBI" id="CHEBI:15378"/>
        <dbReference type="ChEBI" id="CHEBI:33019"/>
        <dbReference type="ChEBI" id="CHEBI:37565"/>
        <dbReference type="ChEBI" id="CHEBI:71302"/>
        <dbReference type="ChEBI" id="CHEBI:71310"/>
        <dbReference type="EC" id="2.7.7.77"/>
    </reaction>
</comment>
<dbReference type="InterPro" id="IPR029044">
    <property type="entry name" value="Nucleotide-diphossugar_trans"/>
</dbReference>
<feature type="binding site" evidence="8">
    <location>
        <position position="64"/>
    </location>
    <ligand>
        <name>GTP</name>
        <dbReference type="ChEBI" id="CHEBI:37565"/>
    </ligand>
</feature>
<keyword evidence="5 8" id="KW-0460">Magnesium</keyword>
<accession>A0A1M6J9V8</accession>
<dbReference type="InterPro" id="IPR003749">
    <property type="entry name" value="ThiS/MoaD-like"/>
</dbReference>
<dbReference type="SUPFAM" id="SSF54285">
    <property type="entry name" value="MoaD/ThiS"/>
    <property type="match status" value="1"/>
</dbReference>
<dbReference type="GO" id="GO:0061603">
    <property type="term" value="F:molybdenum cofactor guanylyltransferase activity"/>
    <property type="evidence" value="ECO:0007669"/>
    <property type="project" value="UniProtKB-EC"/>
</dbReference>
<comment type="similarity">
    <text evidence="8">Belongs to the MobA family.</text>
</comment>
<comment type="subcellular location">
    <subcellularLocation>
        <location evidence="8">Cytoplasm</location>
    </subcellularLocation>
</comment>
<comment type="domain">
    <text evidence="8">The N-terminal domain determines nucleotide recognition and specific binding, while the C-terminal domain determines the specific binding to the target protein.</text>
</comment>
<comment type="cofactor">
    <cofactor evidence="8">
        <name>Mg(2+)</name>
        <dbReference type="ChEBI" id="CHEBI:18420"/>
    </cofactor>
</comment>
<dbReference type="AlphaFoldDB" id="A0A1M6J9V8"/>
<dbReference type="CDD" id="cd00754">
    <property type="entry name" value="Ubl_MoaD"/>
    <property type="match status" value="1"/>
</dbReference>
<keyword evidence="1 8" id="KW-0963">Cytoplasm</keyword>
<dbReference type="GO" id="GO:0006777">
    <property type="term" value="P:Mo-molybdopterin cofactor biosynthetic process"/>
    <property type="evidence" value="ECO:0007669"/>
    <property type="project" value="UniProtKB-KW"/>
</dbReference>
<organism evidence="10 11">
    <name type="scientific">Rubritalea squalenifaciens DSM 18772</name>
    <dbReference type="NCBI Taxonomy" id="1123071"/>
    <lineage>
        <taxon>Bacteria</taxon>
        <taxon>Pseudomonadati</taxon>
        <taxon>Verrucomicrobiota</taxon>
        <taxon>Verrucomicrobiia</taxon>
        <taxon>Verrucomicrobiales</taxon>
        <taxon>Rubritaleaceae</taxon>
        <taxon>Rubritalea</taxon>
    </lineage>
</organism>
<dbReference type="PANTHER" id="PTHR19136:SF81">
    <property type="entry name" value="MOLYBDENUM COFACTOR GUANYLYLTRANSFERASE"/>
    <property type="match status" value="1"/>
</dbReference>
<evidence type="ECO:0000256" key="3">
    <source>
        <dbReference type="ARBA" id="ARBA00022723"/>
    </source>
</evidence>
<feature type="binding site" evidence="8">
    <location>
        <position position="91"/>
    </location>
    <ligand>
        <name>GTP</name>
        <dbReference type="ChEBI" id="CHEBI:37565"/>
    </ligand>
</feature>
<reference evidence="10 11" key="1">
    <citation type="submission" date="2016-11" db="EMBL/GenBank/DDBJ databases">
        <authorList>
            <person name="Jaros S."/>
            <person name="Januszkiewicz K."/>
            <person name="Wedrychowicz H."/>
        </authorList>
    </citation>
    <scope>NUCLEOTIDE SEQUENCE [LARGE SCALE GENOMIC DNA]</scope>
    <source>
        <strain evidence="10 11">DSM 18772</strain>
    </source>
</reference>
<keyword evidence="6 8" id="KW-0342">GTP-binding</keyword>
<evidence type="ECO:0000256" key="8">
    <source>
        <dbReference type="HAMAP-Rule" id="MF_00316"/>
    </source>
</evidence>
<dbReference type="PANTHER" id="PTHR19136">
    <property type="entry name" value="MOLYBDENUM COFACTOR GUANYLYLTRANSFERASE"/>
    <property type="match status" value="1"/>
</dbReference>
<dbReference type="InParanoid" id="A0A1M6J9V8"/>
<name>A0A1M6J9V8_9BACT</name>
<keyword evidence="11" id="KW-1185">Reference proteome</keyword>
<keyword evidence="7 8" id="KW-0501">Molybdenum cofactor biosynthesis</keyword>
<evidence type="ECO:0000256" key="6">
    <source>
        <dbReference type="ARBA" id="ARBA00023134"/>
    </source>
</evidence>
<dbReference type="InterPro" id="IPR013482">
    <property type="entry name" value="Molybde_CF_guanTrfase"/>
</dbReference>
<keyword evidence="2 8" id="KW-0808">Transferase</keyword>
<evidence type="ECO:0000313" key="11">
    <source>
        <dbReference type="Proteomes" id="UP000184510"/>
    </source>
</evidence>
<dbReference type="Gene3D" id="3.90.550.10">
    <property type="entry name" value="Spore Coat Polysaccharide Biosynthesis Protein SpsA, Chain A"/>
    <property type="match status" value="1"/>
</dbReference>
<dbReference type="STRING" id="1123071.SAMN02745181_2055"/>
<feature type="binding site" evidence="8">
    <location>
        <position position="21"/>
    </location>
    <ligand>
        <name>GTP</name>
        <dbReference type="ChEBI" id="CHEBI:37565"/>
    </ligand>
</feature>
<dbReference type="InterPro" id="IPR012675">
    <property type="entry name" value="Beta-grasp_dom_sf"/>
</dbReference>
<dbReference type="SUPFAM" id="SSF53448">
    <property type="entry name" value="Nucleotide-diphospho-sugar transferases"/>
    <property type="match status" value="1"/>
</dbReference>
<dbReference type="EC" id="2.7.7.77" evidence="8"/>
<evidence type="ECO:0000256" key="1">
    <source>
        <dbReference type="ARBA" id="ARBA00022490"/>
    </source>
</evidence>
<gene>
    <name evidence="8" type="primary">mobA</name>
    <name evidence="10" type="ORF">SAMN02745181_2055</name>
</gene>
<comment type="caution">
    <text evidence="8">Lacks conserved residue(s) required for the propagation of feature annotation.</text>
</comment>
<evidence type="ECO:0000256" key="2">
    <source>
        <dbReference type="ARBA" id="ARBA00022679"/>
    </source>
</evidence>
<dbReference type="GO" id="GO:0005525">
    <property type="term" value="F:GTP binding"/>
    <property type="evidence" value="ECO:0007669"/>
    <property type="project" value="UniProtKB-UniRule"/>
</dbReference>
<evidence type="ECO:0000256" key="7">
    <source>
        <dbReference type="ARBA" id="ARBA00023150"/>
    </source>
</evidence>
<evidence type="ECO:0000313" key="10">
    <source>
        <dbReference type="EMBL" id="SHJ43495.1"/>
    </source>
</evidence>
<feature type="binding site" evidence="8">
    <location>
        <begin position="9"/>
        <end position="11"/>
    </location>
    <ligand>
        <name>GTP</name>
        <dbReference type="ChEBI" id="CHEBI:37565"/>
    </ligand>
</feature>
<evidence type="ECO:0000256" key="5">
    <source>
        <dbReference type="ARBA" id="ARBA00022842"/>
    </source>
</evidence>
<dbReference type="RefSeq" id="WP_143183618.1">
    <property type="nucleotide sequence ID" value="NZ_FQYR01000003.1"/>
</dbReference>
<proteinExistence type="inferred from homology"/>
<dbReference type="GO" id="GO:0005737">
    <property type="term" value="C:cytoplasm"/>
    <property type="evidence" value="ECO:0007669"/>
    <property type="project" value="UniProtKB-SubCell"/>
</dbReference>
<dbReference type="CDD" id="cd02503">
    <property type="entry name" value="MobA"/>
    <property type="match status" value="1"/>
</dbReference>
<feature type="domain" description="MobA-like NTP transferase" evidence="9">
    <location>
        <begin position="7"/>
        <end position="155"/>
    </location>
</feature>
<dbReference type="InterPro" id="IPR016155">
    <property type="entry name" value="Mopterin_synth/thiamin_S_b"/>
</dbReference>
<dbReference type="InterPro" id="IPR025877">
    <property type="entry name" value="MobA-like_NTP_Trfase"/>
</dbReference>
<keyword evidence="4 8" id="KW-0547">Nucleotide-binding</keyword>
<dbReference type="Proteomes" id="UP000184510">
    <property type="component" value="Unassembled WGS sequence"/>
</dbReference>
<dbReference type="OrthoDB" id="9788394at2"/>
<evidence type="ECO:0000256" key="4">
    <source>
        <dbReference type="ARBA" id="ARBA00022741"/>
    </source>
</evidence>
<dbReference type="Gene3D" id="3.10.20.30">
    <property type="match status" value="1"/>
</dbReference>
<feature type="binding site" evidence="8">
    <location>
        <position position="91"/>
    </location>
    <ligand>
        <name>Mg(2+)</name>
        <dbReference type="ChEBI" id="CHEBI:18420"/>
    </ligand>
</feature>
<dbReference type="EMBL" id="FQYR01000003">
    <property type="protein sequence ID" value="SHJ43495.1"/>
    <property type="molecule type" value="Genomic_DNA"/>
</dbReference>
<evidence type="ECO:0000259" key="9">
    <source>
        <dbReference type="Pfam" id="PF12804"/>
    </source>
</evidence>
<sequence length="271" mass="30339">MKIETSILLVGGKSTRMGQDKAFLTYRNNTPEYLRLYEILHKLSDHVYLSHPGTIDYGLPFIADPANGPLAAINAAAEENEESPLLVVACDLPLLEWETLEHLIRERDPSADATAYRSSIDGRPEPLCAIYEPSIFPKIKAAIEDKHFCPRNLLEECNTKLVDLIRPHALMNANSPADTLEIRSFLEDARTSKSIELRYFAQLKEITGTDSEPYQTESVTPSGLYEELKAKYHFPHKQKQLMLAINGDFADWATPLQEGDEVVFIPPVAGG</sequence>
<dbReference type="GO" id="GO:0046872">
    <property type="term" value="F:metal ion binding"/>
    <property type="evidence" value="ECO:0007669"/>
    <property type="project" value="UniProtKB-KW"/>
</dbReference>